<keyword evidence="7" id="KW-0997">Cell inner membrane</keyword>
<feature type="domain" description="MgtC/SapB/SrpB/YhiD N-terminal" evidence="8">
    <location>
        <begin position="38"/>
        <end position="169"/>
    </location>
</feature>
<comment type="similarity">
    <text evidence="2 7">Belongs to the MgtC/SapB family.</text>
</comment>
<evidence type="ECO:0000256" key="5">
    <source>
        <dbReference type="ARBA" id="ARBA00022989"/>
    </source>
</evidence>
<proteinExistence type="inferred from homology"/>
<keyword evidence="4 7" id="KW-0812">Transmembrane</keyword>
<dbReference type="PANTHER" id="PTHR33778">
    <property type="entry name" value="PROTEIN MGTC"/>
    <property type="match status" value="1"/>
</dbReference>
<evidence type="ECO:0000313" key="9">
    <source>
        <dbReference type="EMBL" id="TWI62936.1"/>
    </source>
</evidence>
<feature type="transmembrane region" description="Helical" evidence="7">
    <location>
        <begin position="30"/>
        <end position="50"/>
    </location>
</feature>
<evidence type="ECO:0000256" key="4">
    <source>
        <dbReference type="ARBA" id="ARBA00022692"/>
    </source>
</evidence>
<evidence type="ECO:0000256" key="3">
    <source>
        <dbReference type="ARBA" id="ARBA00022475"/>
    </source>
</evidence>
<comment type="caution">
    <text evidence="9">The sequence shown here is derived from an EMBL/GenBank/DDBJ whole genome shotgun (WGS) entry which is preliminary data.</text>
</comment>
<keyword evidence="6 7" id="KW-0472">Membrane</keyword>
<dbReference type="InterPro" id="IPR049177">
    <property type="entry name" value="MgtC_SapB_SrpB_YhiD_N"/>
</dbReference>
<evidence type="ECO:0000259" key="8">
    <source>
        <dbReference type="Pfam" id="PF02308"/>
    </source>
</evidence>
<dbReference type="Pfam" id="PF02308">
    <property type="entry name" value="MgtC"/>
    <property type="match status" value="1"/>
</dbReference>
<feature type="transmembrane region" description="Helical" evidence="7">
    <location>
        <begin position="62"/>
        <end position="80"/>
    </location>
</feature>
<dbReference type="EMBL" id="VLLB01000007">
    <property type="protein sequence ID" value="TWI62936.1"/>
    <property type="molecule type" value="Genomic_DNA"/>
</dbReference>
<dbReference type="GO" id="GO:0005886">
    <property type="term" value="C:plasma membrane"/>
    <property type="evidence" value="ECO:0007669"/>
    <property type="project" value="UniProtKB-SubCell"/>
</dbReference>
<dbReference type="AlphaFoldDB" id="A0A562R3J0"/>
<dbReference type="PANTHER" id="PTHR33778:SF1">
    <property type="entry name" value="MAGNESIUM TRANSPORTER YHID-RELATED"/>
    <property type="match status" value="1"/>
</dbReference>
<accession>A0A562R3J0</accession>
<evidence type="ECO:0000256" key="6">
    <source>
        <dbReference type="ARBA" id="ARBA00023136"/>
    </source>
</evidence>
<evidence type="ECO:0000256" key="2">
    <source>
        <dbReference type="ARBA" id="ARBA00009298"/>
    </source>
</evidence>
<name>A0A562R3J0_9BURK</name>
<gene>
    <name evidence="9" type="ORF">IP91_03775</name>
</gene>
<dbReference type="Proteomes" id="UP000318431">
    <property type="component" value="Unassembled WGS sequence"/>
</dbReference>
<evidence type="ECO:0000313" key="10">
    <source>
        <dbReference type="Proteomes" id="UP000318431"/>
    </source>
</evidence>
<dbReference type="InterPro" id="IPR003416">
    <property type="entry name" value="MgtC/SapB/SrpB/YhiD_fam"/>
</dbReference>
<feature type="transmembrane region" description="Helical" evidence="7">
    <location>
        <begin position="100"/>
        <end position="117"/>
    </location>
</feature>
<comment type="subcellular location">
    <subcellularLocation>
        <location evidence="7">Cell inner membrane</location>
        <topology evidence="7">Multi-pass membrane protein</topology>
    </subcellularLocation>
    <subcellularLocation>
        <location evidence="1">Cell membrane</location>
        <topology evidence="1">Multi-pass membrane protein</topology>
    </subcellularLocation>
</comment>
<sequence length="259" mass="27546">MSAALSTALSASMPLPELLGAYWSSGELVTNGVILLNLLGALLLGMLVGYERSYHGRAAGMRTYGLVCMASAALTVIGGYPEHWFGGHMTGLVGTDPTRVIQGIVTGIGFLGAGVIMREGFNISGLTTAASIWASSVIGILVGVGFYMAAMGLALLSALVMIYLSRVEAWLPSRHAIAITLRFREGYEPSEEALRRMAFERGYQIAGGSLMIGLDKGRLEWRFVALALGKRSGTPMAQLATEMAHFDGVEGFQITHARN</sequence>
<reference evidence="9 10" key="1">
    <citation type="journal article" date="2015" name="Stand. Genomic Sci.">
        <title>Genomic Encyclopedia of Bacterial and Archaeal Type Strains, Phase III: the genomes of soil and plant-associated and newly described type strains.</title>
        <authorList>
            <person name="Whitman W.B."/>
            <person name="Woyke T."/>
            <person name="Klenk H.P."/>
            <person name="Zhou Y."/>
            <person name="Lilburn T.G."/>
            <person name="Beck B.J."/>
            <person name="De Vos P."/>
            <person name="Vandamme P."/>
            <person name="Eisen J.A."/>
            <person name="Garrity G."/>
            <person name="Hugenholtz P."/>
            <person name="Kyrpides N.C."/>
        </authorList>
    </citation>
    <scope>NUCLEOTIDE SEQUENCE [LARGE SCALE GENOMIC DNA]</scope>
    <source>
        <strain evidence="9 10">CGMCC 1.10822</strain>
    </source>
</reference>
<evidence type="ECO:0000256" key="7">
    <source>
        <dbReference type="RuleBase" id="RU365041"/>
    </source>
</evidence>
<organism evidence="9 10">
    <name type="scientific">Pseudoduganella lurida</name>
    <dbReference type="NCBI Taxonomy" id="1036180"/>
    <lineage>
        <taxon>Bacteria</taxon>
        <taxon>Pseudomonadati</taxon>
        <taxon>Pseudomonadota</taxon>
        <taxon>Betaproteobacteria</taxon>
        <taxon>Burkholderiales</taxon>
        <taxon>Oxalobacteraceae</taxon>
        <taxon>Telluria group</taxon>
        <taxon>Pseudoduganella</taxon>
    </lineage>
</organism>
<keyword evidence="10" id="KW-1185">Reference proteome</keyword>
<keyword evidence="3" id="KW-1003">Cell membrane</keyword>
<evidence type="ECO:0000256" key="1">
    <source>
        <dbReference type="ARBA" id="ARBA00004651"/>
    </source>
</evidence>
<keyword evidence="5 7" id="KW-1133">Transmembrane helix</keyword>
<feature type="transmembrane region" description="Helical" evidence="7">
    <location>
        <begin position="138"/>
        <end position="164"/>
    </location>
</feature>
<protein>
    <recommendedName>
        <fullName evidence="7">Protein MgtC</fullName>
    </recommendedName>
</protein>
<dbReference type="PRINTS" id="PR01837">
    <property type="entry name" value="MGTCSAPBPROT"/>
</dbReference>